<comment type="caution">
    <text evidence="1">The sequence shown here is derived from an EMBL/GenBank/DDBJ whole genome shotgun (WGS) entry which is preliminary data.</text>
</comment>
<reference evidence="1 2" key="1">
    <citation type="submission" date="2021-11" db="EMBL/GenBank/DDBJ databases">
        <authorList>
            <person name="Lee D.-H."/>
            <person name="Kim S.-B."/>
        </authorList>
    </citation>
    <scope>NUCLEOTIDE SEQUENCE [LARGE SCALE GENOMIC DNA]</scope>
    <source>
        <strain evidence="1 2">KCTC 52223</strain>
    </source>
</reference>
<gene>
    <name evidence="1" type="ORF">LJ725_06430</name>
</gene>
<keyword evidence="2" id="KW-1185">Reference proteome</keyword>
<accession>A0ABS8KR99</accession>
<dbReference type="Pfam" id="PF11964">
    <property type="entry name" value="SpoIIAA-like"/>
    <property type="match status" value="1"/>
</dbReference>
<dbReference type="InterPro" id="IPR021866">
    <property type="entry name" value="SpoIIAA-like"/>
</dbReference>
<sequence>MPIHIDFFHPSRLVIAVVRGAITAEDVRESVQQFLASDVLHYRKIIDIASPTAPLDSAAVHMLAELVLSRAVSRPRGALAFVVSPGQAADNASTFAQLTSAERPVKVFHSLHAARKWLDEHPIA</sequence>
<protein>
    <submittedName>
        <fullName evidence="1">STAS/SEC14 domain-containing protein</fullName>
    </submittedName>
</protein>
<dbReference type="RefSeq" id="WP_230549813.1">
    <property type="nucleotide sequence ID" value="NZ_JAJISD010000002.1"/>
</dbReference>
<proteinExistence type="predicted"/>
<dbReference type="EMBL" id="JAJISD010000002">
    <property type="protein sequence ID" value="MCC8428593.1"/>
    <property type="molecule type" value="Genomic_DNA"/>
</dbReference>
<evidence type="ECO:0000313" key="2">
    <source>
        <dbReference type="Proteomes" id="UP001198862"/>
    </source>
</evidence>
<name>A0ABS8KR99_9HYPH</name>
<dbReference type="Proteomes" id="UP001198862">
    <property type="component" value="Unassembled WGS sequence"/>
</dbReference>
<organism evidence="1 2">
    <name type="scientific">Reyranella aquatilis</name>
    <dbReference type="NCBI Taxonomy" id="2035356"/>
    <lineage>
        <taxon>Bacteria</taxon>
        <taxon>Pseudomonadati</taxon>
        <taxon>Pseudomonadota</taxon>
        <taxon>Alphaproteobacteria</taxon>
        <taxon>Hyphomicrobiales</taxon>
        <taxon>Reyranellaceae</taxon>
        <taxon>Reyranella</taxon>
    </lineage>
</organism>
<evidence type="ECO:0000313" key="1">
    <source>
        <dbReference type="EMBL" id="MCC8428593.1"/>
    </source>
</evidence>